<protein>
    <submittedName>
        <fullName evidence="1">Uncharacterized protein</fullName>
    </submittedName>
</protein>
<comment type="caution">
    <text evidence="1">The sequence shown here is derived from an EMBL/GenBank/DDBJ whole genome shotgun (WGS) entry which is preliminary data.</text>
</comment>
<keyword evidence="2" id="KW-1185">Reference proteome</keyword>
<dbReference type="OrthoDB" id="2143914at2759"/>
<proteinExistence type="predicted"/>
<dbReference type="EMBL" id="JAAMPC010000015">
    <property type="protein sequence ID" value="KAG2259753.1"/>
    <property type="molecule type" value="Genomic_DNA"/>
</dbReference>
<organism evidence="1 2">
    <name type="scientific">Brassica carinata</name>
    <name type="common">Ethiopian mustard</name>
    <name type="synonym">Abyssinian cabbage</name>
    <dbReference type="NCBI Taxonomy" id="52824"/>
    <lineage>
        <taxon>Eukaryota</taxon>
        <taxon>Viridiplantae</taxon>
        <taxon>Streptophyta</taxon>
        <taxon>Embryophyta</taxon>
        <taxon>Tracheophyta</taxon>
        <taxon>Spermatophyta</taxon>
        <taxon>Magnoliopsida</taxon>
        <taxon>eudicotyledons</taxon>
        <taxon>Gunneridae</taxon>
        <taxon>Pentapetalae</taxon>
        <taxon>rosids</taxon>
        <taxon>malvids</taxon>
        <taxon>Brassicales</taxon>
        <taxon>Brassicaceae</taxon>
        <taxon>Brassiceae</taxon>
        <taxon>Brassica</taxon>
    </lineage>
</organism>
<reference evidence="1 2" key="1">
    <citation type="submission" date="2020-02" db="EMBL/GenBank/DDBJ databases">
        <authorList>
            <person name="Ma Q."/>
            <person name="Huang Y."/>
            <person name="Song X."/>
            <person name="Pei D."/>
        </authorList>
    </citation>
    <scope>NUCLEOTIDE SEQUENCE [LARGE SCALE GENOMIC DNA]</scope>
    <source>
        <strain evidence="1">Sxm20200214</strain>
        <tissue evidence="1">Leaf</tissue>
    </source>
</reference>
<dbReference type="AlphaFoldDB" id="A0A8X7PYU9"/>
<dbReference type="Proteomes" id="UP000886595">
    <property type="component" value="Unassembled WGS sequence"/>
</dbReference>
<evidence type="ECO:0000313" key="2">
    <source>
        <dbReference type="Proteomes" id="UP000886595"/>
    </source>
</evidence>
<name>A0A8X7PYU9_BRACI</name>
<sequence>MEKDDPKVTALMQQAELLSSLAQKVNEDNTEQSMENAWKVNQETTTSQHIEIEKCCELLVIYVQVFQDFMNKDKKNYILRYGLPDINFQLEEFRDLIDVLRSSYEDNHSSWK</sequence>
<evidence type="ECO:0000313" key="1">
    <source>
        <dbReference type="EMBL" id="KAG2259753.1"/>
    </source>
</evidence>
<gene>
    <name evidence="1" type="ORF">Bca52824_079047</name>
</gene>
<accession>A0A8X7PYU9</accession>